<dbReference type="EMBL" id="JAUTBF010000001">
    <property type="protein sequence ID" value="MDQ1123103.1"/>
    <property type="molecule type" value="Genomic_DNA"/>
</dbReference>
<name>A0ABU0TTW6_MICTR</name>
<reference evidence="2 3" key="1">
    <citation type="submission" date="2023-07" db="EMBL/GenBank/DDBJ databases">
        <title>Functional and genomic diversity of the sorghum phyllosphere microbiome.</title>
        <authorList>
            <person name="Shade A."/>
        </authorList>
    </citation>
    <scope>NUCLEOTIDE SEQUENCE [LARGE SCALE GENOMIC DNA]</scope>
    <source>
        <strain evidence="2 3">SORGH_AS_1207</strain>
    </source>
</reference>
<protein>
    <submittedName>
        <fullName evidence="2">Uncharacterized protein</fullName>
    </submittedName>
</protein>
<accession>A0ABU0TTW6</accession>
<comment type="caution">
    <text evidence="2">The sequence shown here is derived from an EMBL/GenBank/DDBJ whole genome shotgun (WGS) entry which is preliminary data.</text>
</comment>
<keyword evidence="3" id="KW-1185">Reference proteome</keyword>
<dbReference type="RefSeq" id="WP_307482222.1">
    <property type="nucleotide sequence ID" value="NZ_JAUTBF010000001.1"/>
</dbReference>
<proteinExistence type="predicted"/>
<feature type="transmembrane region" description="Helical" evidence="1">
    <location>
        <begin position="101"/>
        <end position="122"/>
    </location>
</feature>
<keyword evidence="1" id="KW-1133">Transmembrane helix</keyword>
<sequence>MSIIAVAAHARRPTMLVRVLLLTALIIAGLLAMHALNTHGTAAGHGGAILHGTAVSPHAASTHGAHAGHAAGAAASVSAHEDHRVMSAAMADVVVPSTDHAMAWMACVLALLGAVILFVVAVGRRLPGARAQQLSSMRTRWSVLAHTLPPPSLALLCIRRT</sequence>
<evidence type="ECO:0000256" key="1">
    <source>
        <dbReference type="SAM" id="Phobius"/>
    </source>
</evidence>
<organism evidence="2 3">
    <name type="scientific">Microbacterium trichothecenolyticum</name>
    <name type="common">Aureobacterium trichothecenolyticum</name>
    <dbReference type="NCBI Taxonomy" id="69370"/>
    <lineage>
        <taxon>Bacteria</taxon>
        <taxon>Bacillati</taxon>
        <taxon>Actinomycetota</taxon>
        <taxon>Actinomycetes</taxon>
        <taxon>Micrococcales</taxon>
        <taxon>Microbacteriaceae</taxon>
        <taxon>Microbacterium</taxon>
    </lineage>
</organism>
<keyword evidence="1" id="KW-0472">Membrane</keyword>
<keyword evidence="1" id="KW-0812">Transmembrane</keyword>
<dbReference type="Proteomes" id="UP001226691">
    <property type="component" value="Unassembled WGS sequence"/>
</dbReference>
<gene>
    <name evidence="2" type="ORF">QE412_001676</name>
</gene>
<evidence type="ECO:0000313" key="3">
    <source>
        <dbReference type="Proteomes" id="UP001226691"/>
    </source>
</evidence>
<evidence type="ECO:0000313" key="2">
    <source>
        <dbReference type="EMBL" id="MDQ1123103.1"/>
    </source>
</evidence>
<feature type="transmembrane region" description="Helical" evidence="1">
    <location>
        <begin position="16"/>
        <end position="36"/>
    </location>
</feature>